<dbReference type="GO" id="GO:0000287">
    <property type="term" value="F:magnesium ion binding"/>
    <property type="evidence" value="ECO:0007669"/>
    <property type="project" value="UniProtKB-ARBA"/>
</dbReference>
<dbReference type="GO" id="GO:0035556">
    <property type="term" value="P:intracellular signal transduction"/>
    <property type="evidence" value="ECO:0007669"/>
    <property type="project" value="TreeGrafter"/>
</dbReference>
<dbReference type="GO" id="GO:0030154">
    <property type="term" value="P:cell differentiation"/>
    <property type="evidence" value="ECO:0007669"/>
    <property type="project" value="UniProtKB-KW"/>
</dbReference>
<evidence type="ECO:0000256" key="16">
    <source>
        <dbReference type="ARBA" id="ARBA00048679"/>
    </source>
</evidence>
<dbReference type="FunFam" id="1.10.510.10:FF:000658">
    <property type="entry name" value="Protein CBG12184"/>
    <property type="match status" value="1"/>
</dbReference>
<keyword evidence="14" id="KW-0744">Spermatogenesis</keyword>
<dbReference type="SMART" id="SM00220">
    <property type="entry name" value="S_TKc"/>
    <property type="match status" value="1"/>
</dbReference>
<dbReference type="PROSITE" id="PS00107">
    <property type="entry name" value="PROTEIN_KINASE_ATP"/>
    <property type="match status" value="1"/>
</dbReference>
<comment type="similarity">
    <text evidence="18">Belongs to the protein kinase superfamily.</text>
</comment>
<dbReference type="GO" id="GO:0050321">
    <property type="term" value="F:tau-protein kinase activity"/>
    <property type="evidence" value="ECO:0007669"/>
    <property type="project" value="TreeGrafter"/>
</dbReference>
<dbReference type="EMBL" id="OU900106">
    <property type="protein sequence ID" value="CAG9857245.1"/>
    <property type="molecule type" value="Genomic_DNA"/>
</dbReference>
<keyword evidence="6" id="KW-0808">Transferase</keyword>
<sequence length="303" mass="34910">MSKYSKAKKWEKCPPKLSKISVYQMGKVIGKGTYSKVCLAVHTVTQKKFACKIISKKASADDYYIQKFLPRELKIISRVQHPNIVTFYNVINTPNNVYVLMDYCKHGDLLEFIRERGPFDENKTRLLFGQVAEAVHYLHCSNIAHRDIKCENIFLVSSKRVKLGDFGFARYCVDDGGDKVLSNTFCGSAAYAAPEVLRGEFYDPKKYDIWAMGCIVFVMITASTPFDDSDVRKMVKDQMSRNLRNFEYFWEWCSVELKRLLFALLEPDKKARINSFQVLNHPWLKSDTWGSRPLVSVSDSVLI</sequence>
<evidence type="ECO:0000256" key="14">
    <source>
        <dbReference type="ARBA" id="ARBA00022871"/>
    </source>
</evidence>
<evidence type="ECO:0000256" key="8">
    <source>
        <dbReference type="ARBA" id="ARBA00022741"/>
    </source>
</evidence>
<dbReference type="GO" id="GO:0005524">
    <property type="term" value="F:ATP binding"/>
    <property type="evidence" value="ECO:0007669"/>
    <property type="project" value="UniProtKB-UniRule"/>
</dbReference>
<reference evidence="20" key="1">
    <citation type="submission" date="2022-01" db="EMBL/GenBank/DDBJ databases">
        <authorList>
            <person name="King R."/>
        </authorList>
    </citation>
    <scope>NUCLEOTIDE SEQUENCE</scope>
</reference>
<dbReference type="InterPro" id="IPR008271">
    <property type="entry name" value="Ser/Thr_kinase_AS"/>
</dbReference>
<keyword evidence="13" id="KW-0832">Ubl conjugation</keyword>
<dbReference type="PROSITE" id="PS00108">
    <property type="entry name" value="PROTEIN_KINASE_ST"/>
    <property type="match status" value="1"/>
</dbReference>
<evidence type="ECO:0000256" key="2">
    <source>
        <dbReference type="ARBA" id="ARBA00012513"/>
    </source>
</evidence>
<keyword evidence="3" id="KW-0217">Developmental protein</keyword>
<evidence type="ECO:0000256" key="18">
    <source>
        <dbReference type="RuleBase" id="RU000304"/>
    </source>
</evidence>
<proteinExistence type="inferred from homology"/>
<keyword evidence="10" id="KW-0221">Differentiation</keyword>
<dbReference type="InterPro" id="IPR011009">
    <property type="entry name" value="Kinase-like_dom_sf"/>
</dbReference>
<dbReference type="EC" id="2.7.11.1" evidence="2"/>
<evidence type="ECO:0000313" key="20">
    <source>
        <dbReference type="EMBL" id="CAG9857245.1"/>
    </source>
</evidence>
<dbReference type="InterPro" id="IPR017441">
    <property type="entry name" value="Protein_kinase_ATP_BS"/>
</dbReference>
<evidence type="ECO:0000256" key="13">
    <source>
        <dbReference type="ARBA" id="ARBA00022843"/>
    </source>
</evidence>
<evidence type="ECO:0000313" key="21">
    <source>
        <dbReference type="Proteomes" id="UP001153712"/>
    </source>
</evidence>
<dbReference type="GO" id="GO:0005737">
    <property type="term" value="C:cytoplasm"/>
    <property type="evidence" value="ECO:0007669"/>
    <property type="project" value="TreeGrafter"/>
</dbReference>
<dbReference type="Pfam" id="PF00069">
    <property type="entry name" value="Pkinase"/>
    <property type="match status" value="1"/>
</dbReference>
<dbReference type="Proteomes" id="UP001153712">
    <property type="component" value="Chromosome 13"/>
</dbReference>
<evidence type="ECO:0000259" key="19">
    <source>
        <dbReference type="PROSITE" id="PS50011"/>
    </source>
</evidence>
<dbReference type="PIRSF" id="PIRSF000654">
    <property type="entry name" value="Integrin-linked_kinase"/>
    <property type="match status" value="1"/>
</dbReference>
<evidence type="ECO:0000256" key="15">
    <source>
        <dbReference type="ARBA" id="ARBA00047899"/>
    </source>
</evidence>
<evidence type="ECO:0000256" key="7">
    <source>
        <dbReference type="ARBA" id="ARBA00022723"/>
    </source>
</evidence>
<evidence type="ECO:0000256" key="11">
    <source>
        <dbReference type="ARBA" id="ARBA00022840"/>
    </source>
</evidence>
<evidence type="ECO:0000256" key="12">
    <source>
        <dbReference type="ARBA" id="ARBA00022842"/>
    </source>
</evidence>
<organism evidence="20 21">
    <name type="scientific">Phyllotreta striolata</name>
    <name type="common">Striped flea beetle</name>
    <name type="synonym">Crioceris striolata</name>
    <dbReference type="NCBI Taxonomy" id="444603"/>
    <lineage>
        <taxon>Eukaryota</taxon>
        <taxon>Metazoa</taxon>
        <taxon>Ecdysozoa</taxon>
        <taxon>Arthropoda</taxon>
        <taxon>Hexapoda</taxon>
        <taxon>Insecta</taxon>
        <taxon>Pterygota</taxon>
        <taxon>Neoptera</taxon>
        <taxon>Endopterygota</taxon>
        <taxon>Coleoptera</taxon>
        <taxon>Polyphaga</taxon>
        <taxon>Cucujiformia</taxon>
        <taxon>Chrysomeloidea</taxon>
        <taxon>Chrysomelidae</taxon>
        <taxon>Galerucinae</taxon>
        <taxon>Alticini</taxon>
        <taxon>Phyllotreta</taxon>
    </lineage>
</organism>
<accession>A0A9N9TFR7</accession>
<keyword evidence="9" id="KW-0418">Kinase</keyword>
<evidence type="ECO:0000256" key="3">
    <source>
        <dbReference type="ARBA" id="ARBA00022473"/>
    </source>
</evidence>
<dbReference type="SUPFAM" id="SSF56112">
    <property type="entry name" value="Protein kinase-like (PK-like)"/>
    <property type="match status" value="1"/>
</dbReference>
<evidence type="ECO:0000256" key="17">
    <source>
        <dbReference type="PROSITE-ProRule" id="PRU10141"/>
    </source>
</evidence>
<evidence type="ECO:0000256" key="4">
    <source>
        <dbReference type="ARBA" id="ARBA00022527"/>
    </source>
</evidence>
<dbReference type="GO" id="GO:0007283">
    <property type="term" value="P:spermatogenesis"/>
    <property type="evidence" value="ECO:0007669"/>
    <property type="project" value="UniProtKB-KW"/>
</dbReference>
<keyword evidence="21" id="KW-1185">Reference proteome</keyword>
<dbReference type="PROSITE" id="PS50011">
    <property type="entry name" value="PROTEIN_KINASE_DOM"/>
    <property type="match status" value="1"/>
</dbReference>
<name>A0A9N9TFR7_PHYSR</name>
<dbReference type="FunFam" id="3.30.200.20:FF:000003">
    <property type="entry name" value="Non-specific serine/threonine protein kinase"/>
    <property type="match status" value="1"/>
</dbReference>
<keyword evidence="4 18" id="KW-0723">Serine/threonine-protein kinase</keyword>
<evidence type="ECO:0000256" key="9">
    <source>
        <dbReference type="ARBA" id="ARBA00022777"/>
    </source>
</evidence>
<evidence type="ECO:0000256" key="1">
    <source>
        <dbReference type="ARBA" id="ARBA00001946"/>
    </source>
</evidence>
<comment type="catalytic activity">
    <reaction evidence="15">
        <text>L-threonyl-[protein] + ATP = O-phospho-L-threonyl-[protein] + ADP + H(+)</text>
        <dbReference type="Rhea" id="RHEA:46608"/>
        <dbReference type="Rhea" id="RHEA-COMP:11060"/>
        <dbReference type="Rhea" id="RHEA-COMP:11605"/>
        <dbReference type="ChEBI" id="CHEBI:15378"/>
        <dbReference type="ChEBI" id="CHEBI:30013"/>
        <dbReference type="ChEBI" id="CHEBI:30616"/>
        <dbReference type="ChEBI" id="CHEBI:61977"/>
        <dbReference type="ChEBI" id="CHEBI:456216"/>
        <dbReference type="EC" id="2.7.11.1"/>
    </reaction>
</comment>
<evidence type="ECO:0000256" key="5">
    <source>
        <dbReference type="ARBA" id="ARBA00022553"/>
    </source>
</evidence>
<comment type="cofactor">
    <cofactor evidence="1">
        <name>Mg(2+)</name>
        <dbReference type="ChEBI" id="CHEBI:18420"/>
    </cofactor>
</comment>
<dbReference type="PANTHER" id="PTHR24346:SF102">
    <property type="entry name" value="TESTIS-SPECIFIC SERINE_THREONINE-PROTEIN KINASE 1"/>
    <property type="match status" value="1"/>
</dbReference>
<keyword evidence="5" id="KW-0597">Phosphoprotein</keyword>
<comment type="catalytic activity">
    <reaction evidence="16">
        <text>L-seryl-[protein] + ATP = O-phospho-L-seryl-[protein] + ADP + H(+)</text>
        <dbReference type="Rhea" id="RHEA:17989"/>
        <dbReference type="Rhea" id="RHEA-COMP:9863"/>
        <dbReference type="Rhea" id="RHEA-COMP:11604"/>
        <dbReference type="ChEBI" id="CHEBI:15378"/>
        <dbReference type="ChEBI" id="CHEBI:29999"/>
        <dbReference type="ChEBI" id="CHEBI:30616"/>
        <dbReference type="ChEBI" id="CHEBI:83421"/>
        <dbReference type="ChEBI" id="CHEBI:456216"/>
        <dbReference type="EC" id="2.7.11.1"/>
    </reaction>
</comment>
<dbReference type="Gene3D" id="1.10.510.10">
    <property type="entry name" value="Transferase(Phosphotransferase) domain 1"/>
    <property type="match status" value="1"/>
</dbReference>
<dbReference type="OrthoDB" id="541276at2759"/>
<dbReference type="InterPro" id="IPR000719">
    <property type="entry name" value="Prot_kinase_dom"/>
</dbReference>
<dbReference type="AlphaFoldDB" id="A0A9N9TFR7"/>
<feature type="binding site" evidence="17">
    <location>
        <position position="52"/>
    </location>
    <ligand>
        <name>ATP</name>
        <dbReference type="ChEBI" id="CHEBI:30616"/>
    </ligand>
</feature>
<dbReference type="PANTHER" id="PTHR24346">
    <property type="entry name" value="MAP/MICROTUBULE AFFINITY-REGULATING KINASE"/>
    <property type="match status" value="1"/>
</dbReference>
<evidence type="ECO:0000256" key="10">
    <source>
        <dbReference type="ARBA" id="ARBA00022782"/>
    </source>
</evidence>
<protein>
    <recommendedName>
        <fullName evidence="2">non-specific serine/threonine protein kinase</fullName>
        <ecNumber evidence="2">2.7.11.1</ecNumber>
    </recommendedName>
</protein>
<gene>
    <name evidence="20" type="ORF">PHYEVI_LOCUS3650</name>
</gene>
<keyword evidence="8 17" id="KW-0547">Nucleotide-binding</keyword>
<evidence type="ECO:0000256" key="6">
    <source>
        <dbReference type="ARBA" id="ARBA00022679"/>
    </source>
</evidence>
<keyword evidence="7" id="KW-0479">Metal-binding</keyword>
<keyword evidence="11 17" id="KW-0067">ATP-binding</keyword>
<feature type="domain" description="Protein kinase" evidence="19">
    <location>
        <begin position="23"/>
        <end position="284"/>
    </location>
</feature>
<dbReference type="GO" id="GO:0000226">
    <property type="term" value="P:microtubule cytoskeleton organization"/>
    <property type="evidence" value="ECO:0007669"/>
    <property type="project" value="TreeGrafter"/>
</dbReference>
<keyword evidence="12" id="KW-0460">Magnesium</keyword>